<evidence type="ECO:0000256" key="2">
    <source>
        <dbReference type="ARBA" id="ARBA00023235"/>
    </source>
</evidence>
<dbReference type="GO" id="GO:0042806">
    <property type="term" value="F:fucose binding"/>
    <property type="evidence" value="ECO:0007669"/>
    <property type="project" value="TreeGrafter"/>
</dbReference>
<dbReference type="InterPro" id="IPR007721">
    <property type="entry name" value="RbsD_FucU"/>
</dbReference>
<gene>
    <name evidence="4" type="ORF">EV653_3358</name>
</gene>
<name>A0A4R8C1J7_9ACTN</name>
<organism evidence="4 5">
    <name type="scientific">Kribbella pratensis</name>
    <dbReference type="NCBI Taxonomy" id="2512112"/>
    <lineage>
        <taxon>Bacteria</taxon>
        <taxon>Bacillati</taxon>
        <taxon>Actinomycetota</taxon>
        <taxon>Actinomycetes</taxon>
        <taxon>Propionibacteriales</taxon>
        <taxon>Kribbellaceae</taxon>
        <taxon>Kribbella</taxon>
    </lineage>
</organism>
<keyword evidence="2" id="KW-0413">Isomerase</keyword>
<evidence type="ECO:0000313" key="4">
    <source>
        <dbReference type="EMBL" id="TDW69334.1"/>
    </source>
</evidence>
<protein>
    <submittedName>
        <fullName evidence="4">L-fucose mutarotase</fullName>
    </submittedName>
</protein>
<dbReference type="SUPFAM" id="SSF102546">
    <property type="entry name" value="RbsD-like"/>
    <property type="match status" value="1"/>
</dbReference>
<dbReference type="EMBL" id="SODP01000002">
    <property type="protein sequence ID" value="TDW69334.1"/>
    <property type="molecule type" value="Genomic_DNA"/>
</dbReference>
<dbReference type="PANTHER" id="PTHR31690:SF4">
    <property type="entry name" value="FUCOSE MUTAROTASE"/>
    <property type="match status" value="1"/>
</dbReference>
<dbReference type="GO" id="GO:0036373">
    <property type="term" value="F:L-fucose mutarotase activity"/>
    <property type="evidence" value="ECO:0007669"/>
    <property type="project" value="UniProtKB-EC"/>
</dbReference>
<reference evidence="4 5" key="1">
    <citation type="submission" date="2019-03" db="EMBL/GenBank/DDBJ databases">
        <title>Genomic Encyclopedia of Type Strains, Phase III (KMG-III): the genomes of soil and plant-associated and newly described type strains.</title>
        <authorList>
            <person name="Whitman W."/>
        </authorList>
    </citation>
    <scope>NUCLEOTIDE SEQUENCE [LARGE SCALE GENOMIC DNA]</scope>
    <source>
        <strain evidence="4 5">VKM Ac-2573</strain>
    </source>
</reference>
<dbReference type="AlphaFoldDB" id="A0A4R8C1J7"/>
<evidence type="ECO:0000256" key="1">
    <source>
        <dbReference type="ARBA" id="ARBA00000223"/>
    </source>
</evidence>
<keyword evidence="5" id="KW-1185">Reference proteome</keyword>
<accession>A0A4R8C1J7</accession>
<dbReference type="RefSeq" id="WP_134104390.1">
    <property type="nucleotide sequence ID" value="NZ_SODP01000002.1"/>
</dbReference>
<dbReference type="Gene3D" id="3.40.1650.10">
    <property type="entry name" value="RbsD-like domain"/>
    <property type="match status" value="1"/>
</dbReference>
<evidence type="ECO:0000256" key="3">
    <source>
        <dbReference type="ARBA" id="ARBA00036324"/>
    </source>
</evidence>
<evidence type="ECO:0000313" key="5">
    <source>
        <dbReference type="Proteomes" id="UP000295146"/>
    </source>
</evidence>
<comment type="catalytic activity">
    <reaction evidence="3">
        <text>alpha-L-fucose = beta-L-fucose</text>
        <dbReference type="Rhea" id="RHEA:25580"/>
        <dbReference type="ChEBI" id="CHEBI:42548"/>
        <dbReference type="ChEBI" id="CHEBI:42589"/>
        <dbReference type="EC" id="5.1.3.29"/>
    </reaction>
</comment>
<dbReference type="OrthoDB" id="9805009at2"/>
<dbReference type="PANTHER" id="PTHR31690">
    <property type="entry name" value="FUCOSE MUTAROTASE"/>
    <property type="match status" value="1"/>
</dbReference>
<proteinExistence type="predicted"/>
<dbReference type="Pfam" id="PF05025">
    <property type="entry name" value="RbsD_FucU"/>
    <property type="match status" value="1"/>
</dbReference>
<dbReference type="GO" id="GO:0006004">
    <property type="term" value="P:fucose metabolic process"/>
    <property type="evidence" value="ECO:0007669"/>
    <property type="project" value="TreeGrafter"/>
</dbReference>
<dbReference type="InterPro" id="IPR050443">
    <property type="entry name" value="RbsD/FucU_mutarotase"/>
</dbReference>
<dbReference type="GO" id="GO:0062193">
    <property type="term" value="F:D-ribose pyranase activity"/>
    <property type="evidence" value="ECO:0007669"/>
    <property type="project" value="UniProtKB-EC"/>
</dbReference>
<comment type="caution">
    <text evidence="4">The sequence shown here is derived from an EMBL/GenBank/DDBJ whole genome shotgun (WGS) entry which is preliminary data.</text>
</comment>
<sequence length="141" mass="15689">MLNYELIHPPLLEALAVAGHGSRILLADGNYPYLTMINPRARLVHLNVAPGLLTVTDVLPLIQTAVTFESAVVMRPAEGVDASVQEEYRRFLGDDVPMEQVDRFDFYDIVRSPDVGLVIATGEERLYANLLLTIGLRRSRT</sequence>
<comment type="catalytic activity">
    <reaction evidence="1">
        <text>beta-D-ribopyranose = beta-D-ribofuranose</text>
        <dbReference type="Rhea" id="RHEA:25432"/>
        <dbReference type="ChEBI" id="CHEBI:27476"/>
        <dbReference type="ChEBI" id="CHEBI:47002"/>
        <dbReference type="EC" id="5.4.99.62"/>
    </reaction>
</comment>
<dbReference type="InterPro" id="IPR023750">
    <property type="entry name" value="RbsD-like_sf"/>
</dbReference>
<dbReference type="Proteomes" id="UP000295146">
    <property type="component" value="Unassembled WGS sequence"/>
</dbReference>